<dbReference type="PANTHER" id="PTHR11476">
    <property type="entry name" value="HISTIDYL-TRNA SYNTHETASE"/>
    <property type="match status" value="1"/>
</dbReference>
<dbReference type="Gene3D" id="3.40.50.800">
    <property type="entry name" value="Anticodon-binding domain"/>
    <property type="match status" value="1"/>
</dbReference>
<evidence type="ECO:0000259" key="8">
    <source>
        <dbReference type="PROSITE" id="PS50862"/>
    </source>
</evidence>
<proteinExistence type="inferred from homology"/>
<feature type="region of interest" description="Disordered" evidence="7">
    <location>
        <begin position="313"/>
        <end position="332"/>
    </location>
</feature>
<dbReference type="Proteomes" id="UP001642409">
    <property type="component" value="Unassembled WGS sequence"/>
</dbReference>
<dbReference type="GO" id="GO:0005524">
    <property type="term" value="F:ATP binding"/>
    <property type="evidence" value="ECO:0007669"/>
    <property type="project" value="UniProtKB-KW"/>
</dbReference>
<dbReference type="SUPFAM" id="SSF52954">
    <property type="entry name" value="Class II aaRS ABD-related"/>
    <property type="match status" value="1"/>
</dbReference>
<keyword evidence="4" id="KW-0067">ATP-binding</keyword>
<evidence type="ECO:0000256" key="4">
    <source>
        <dbReference type="ARBA" id="ARBA00022840"/>
    </source>
</evidence>
<dbReference type="InterPro" id="IPR036621">
    <property type="entry name" value="Anticodon-bd_dom_sf"/>
</dbReference>
<evidence type="ECO:0000313" key="11">
    <source>
        <dbReference type="EMBL" id="CAL6050960.1"/>
    </source>
</evidence>
<evidence type="ECO:0000313" key="13">
    <source>
        <dbReference type="Proteomes" id="UP001642409"/>
    </source>
</evidence>
<dbReference type="PROSITE" id="PS50862">
    <property type="entry name" value="AA_TRNA_LIGASE_II"/>
    <property type="match status" value="1"/>
</dbReference>
<dbReference type="GO" id="GO:0006427">
    <property type="term" value="P:histidyl-tRNA aminoacylation"/>
    <property type="evidence" value="ECO:0007669"/>
    <property type="project" value="InterPro"/>
</dbReference>
<dbReference type="NCBIfam" id="TIGR00442">
    <property type="entry name" value="hisS"/>
    <property type="match status" value="1"/>
</dbReference>
<sequence length="797" mass="89877">MIELGSNPLSSKSFFEIVYLNDSVQIDSSVPARFQRCDKPELIKAQSRAEAVVILSFFLNEDRSTSLETIVDLVRQINENAFEQGVQTNLVPAYLTPVISNYSLSSVALPLITLNLALFFELTNASCKTINEDFNKFKLPYLKQICDNVKYLTLNSKKVNVKKSNACVERFIIKTAEFTQQIIVQKPLVTALFQSSNSVLEFERVNLTPIELQIMSAQSQFRFNTLKTEFNQVNGIWRGIDLQVAKMDAFNAAEMNIIDALLQELQQSVELLVTCNKIKNLQVGQTIITMLTELDACKGKALDVAHLVSSQLTTQSSSRRVPQPPTGTRDTNPMQMFARQKYLQMIKNIFVKHGSVEIETPTFETKQVLLEKYGDDQKLIYALEDFGEEQLALRYDLTVPFSRYCVTHNVKAIKRFQIGRVFRRDKPNFEKGRFREFYQLDFDIGGDEGAVNDAEVLVVMQEILALFKKEFKIYVNHRGLLNEVILGVGISQEKFKGVCSVIDQLDKISEEEVIHKLVTQKGILEEQAHKLMELIKLGSDAEIFVEYCKELRARSEFQNAAPYLDELCAIINSIKQINPQAVKDIKVDLSLARGLEYYTGMVFEAKLTELQSSVSGGGRYDHLLESINPSAHMPVVGGSIGIDRLFALLQMEKDLQQERQLDVQICAAPGGSLQARLEIYGQLLQNDVRTGVSFKDGGSLKSLKRDLEEANSAKCKFAIIVGQEECAGEEVTVKNLDSGEQFKINKLNLVEYICVELGKTNPKFALRWVQSFMLKLADKGLSAEEIAEIQKTIKSMI</sequence>
<evidence type="ECO:0000256" key="2">
    <source>
        <dbReference type="ARBA" id="ARBA00012815"/>
    </source>
</evidence>
<dbReference type="Gene3D" id="3.30.930.10">
    <property type="entry name" value="Bira Bifunctional Protein, Domain 2"/>
    <property type="match status" value="1"/>
</dbReference>
<dbReference type="InterPro" id="IPR015807">
    <property type="entry name" value="His-tRNA-ligase"/>
</dbReference>
<dbReference type="GO" id="GO:0004821">
    <property type="term" value="F:histidine-tRNA ligase activity"/>
    <property type="evidence" value="ECO:0007669"/>
    <property type="project" value="UniProtKB-EC"/>
</dbReference>
<dbReference type="InterPro" id="IPR045864">
    <property type="entry name" value="aa-tRNA-synth_II/BPL/LPL"/>
</dbReference>
<dbReference type="EMBL" id="CATOUU010000764">
    <property type="protein sequence ID" value="CAI9946736.1"/>
    <property type="molecule type" value="Genomic_DNA"/>
</dbReference>
<evidence type="ECO:0000256" key="7">
    <source>
        <dbReference type="SAM" id="MobiDB-lite"/>
    </source>
</evidence>
<organism evidence="9">
    <name type="scientific">Hexamita inflata</name>
    <dbReference type="NCBI Taxonomy" id="28002"/>
    <lineage>
        <taxon>Eukaryota</taxon>
        <taxon>Metamonada</taxon>
        <taxon>Diplomonadida</taxon>
        <taxon>Hexamitidae</taxon>
        <taxon>Hexamitinae</taxon>
        <taxon>Hexamita</taxon>
    </lineage>
</organism>
<feature type="domain" description="Aminoacyl-transfer RNA synthetases class-II family profile" evidence="8">
    <location>
        <begin position="339"/>
        <end position="669"/>
    </location>
</feature>
<dbReference type="EMBL" id="CAXDID020000186">
    <property type="protein sequence ID" value="CAL6050960.1"/>
    <property type="molecule type" value="Genomic_DNA"/>
</dbReference>
<dbReference type="Pfam" id="PF13393">
    <property type="entry name" value="tRNA-synt_His"/>
    <property type="match status" value="1"/>
</dbReference>
<dbReference type="InterPro" id="IPR006195">
    <property type="entry name" value="aa-tRNA-synth_II"/>
</dbReference>
<reference evidence="9" key="1">
    <citation type="submission" date="2023-06" db="EMBL/GenBank/DDBJ databases">
        <authorList>
            <person name="Kurt Z."/>
        </authorList>
    </citation>
    <scope>NUCLEOTIDE SEQUENCE</scope>
</reference>
<name>A0AA86UCH7_9EUKA</name>
<comment type="catalytic activity">
    <reaction evidence="6">
        <text>tRNA(His) + L-histidine + ATP = L-histidyl-tRNA(His) + AMP + diphosphate + H(+)</text>
        <dbReference type="Rhea" id="RHEA:17313"/>
        <dbReference type="Rhea" id="RHEA-COMP:9665"/>
        <dbReference type="Rhea" id="RHEA-COMP:9689"/>
        <dbReference type="ChEBI" id="CHEBI:15378"/>
        <dbReference type="ChEBI" id="CHEBI:30616"/>
        <dbReference type="ChEBI" id="CHEBI:33019"/>
        <dbReference type="ChEBI" id="CHEBI:57595"/>
        <dbReference type="ChEBI" id="CHEBI:78442"/>
        <dbReference type="ChEBI" id="CHEBI:78527"/>
        <dbReference type="ChEBI" id="CHEBI:456215"/>
        <dbReference type="EC" id="6.1.1.21"/>
    </reaction>
</comment>
<dbReference type="PANTHER" id="PTHR11476:SF7">
    <property type="entry name" value="HISTIDINE--TRNA LIGASE"/>
    <property type="match status" value="1"/>
</dbReference>
<comment type="caution">
    <text evidence="9">The sequence shown here is derived from an EMBL/GenBank/DDBJ whole genome shotgun (WGS) entry which is preliminary data.</text>
</comment>
<evidence type="ECO:0000256" key="1">
    <source>
        <dbReference type="ARBA" id="ARBA00008226"/>
    </source>
</evidence>
<dbReference type="GO" id="GO:0032543">
    <property type="term" value="P:mitochondrial translation"/>
    <property type="evidence" value="ECO:0007669"/>
    <property type="project" value="TreeGrafter"/>
</dbReference>
<evidence type="ECO:0000313" key="10">
    <source>
        <dbReference type="EMBL" id="CAI9976030.1"/>
    </source>
</evidence>
<dbReference type="EC" id="6.1.1.21" evidence="2"/>
<keyword evidence="5" id="KW-0648">Protein biosynthesis</keyword>
<dbReference type="SUPFAM" id="SSF55681">
    <property type="entry name" value="Class II aaRS and biotin synthetases"/>
    <property type="match status" value="1"/>
</dbReference>
<evidence type="ECO:0000256" key="6">
    <source>
        <dbReference type="ARBA" id="ARBA00047639"/>
    </source>
</evidence>
<dbReference type="EMBL" id="CAXDID020000252">
    <property type="protein sequence ID" value="CAL6064870.1"/>
    <property type="molecule type" value="Genomic_DNA"/>
</dbReference>
<dbReference type="GO" id="GO:0005739">
    <property type="term" value="C:mitochondrion"/>
    <property type="evidence" value="ECO:0007669"/>
    <property type="project" value="TreeGrafter"/>
</dbReference>
<dbReference type="AlphaFoldDB" id="A0AA86UCH7"/>
<keyword evidence="13" id="KW-1185">Reference proteome</keyword>
<accession>A0AA86UCH7</accession>
<dbReference type="InterPro" id="IPR041715">
    <property type="entry name" value="HisRS-like_core"/>
</dbReference>
<gene>
    <name evidence="9" type="ORF">HINF_LOCUS34381</name>
    <name evidence="11" type="ORF">HINF_LOCUS44140</name>
    <name evidence="12" type="ORF">HINF_LOCUS51567</name>
    <name evidence="10" type="ORF">HINF_LOCUS63675</name>
</gene>
<keyword evidence="3" id="KW-0547">Nucleotide-binding</keyword>
<dbReference type="GO" id="GO:0003723">
    <property type="term" value="F:RNA binding"/>
    <property type="evidence" value="ECO:0007669"/>
    <property type="project" value="TreeGrafter"/>
</dbReference>
<dbReference type="InterPro" id="IPR004154">
    <property type="entry name" value="Anticodon-bd"/>
</dbReference>
<evidence type="ECO:0000313" key="9">
    <source>
        <dbReference type="EMBL" id="CAI9946736.1"/>
    </source>
</evidence>
<dbReference type="EMBL" id="CATOUU010001171">
    <property type="protein sequence ID" value="CAI9976030.1"/>
    <property type="molecule type" value="Genomic_DNA"/>
</dbReference>
<reference evidence="11 13" key="2">
    <citation type="submission" date="2024-07" db="EMBL/GenBank/DDBJ databases">
        <authorList>
            <person name="Akdeniz Z."/>
        </authorList>
    </citation>
    <scope>NUCLEOTIDE SEQUENCE [LARGE SCALE GENOMIC DNA]</scope>
</reference>
<protein>
    <recommendedName>
        <fullName evidence="2">histidine--tRNA ligase</fullName>
        <ecNumber evidence="2">6.1.1.21</ecNumber>
    </recommendedName>
</protein>
<dbReference type="CDD" id="cd00773">
    <property type="entry name" value="HisRS-like_core"/>
    <property type="match status" value="1"/>
</dbReference>
<evidence type="ECO:0000256" key="5">
    <source>
        <dbReference type="ARBA" id="ARBA00022917"/>
    </source>
</evidence>
<evidence type="ECO:0000313" key="12">
    <source>
        <dbReference type="EMBL" id="CAL6064870.1"/>
    </source>
</evidence>
<dbReference type="GO" id="GO:0005829">
    <property type="term" value="C:cytosol"/>
    <property type="evidence" value="ECO:0007669"/>
    <property type="project" value="TreeGrafter"/>
</dbReference>
<evidence type="ECO:0000256" key="3">
    <source>
        <dbReference type="ARBA" id="ARBA00022741"/>
    </source>
</evidence>
<comment type="similarity">
    <text evidence="1">Belongs to the class-II aminoacyl-tRNA synthetase family.</text>
</comment>
<dbReference type="Pfam" id="PF03129">
    <property type="entry name" value="HGTP_anticodon"/>
    <property type="match status" value="1"/>
</dbReference>